<dbReference type="AlphaFoldDB" id="A0A9D2CG06"/>
<reference evidence="3" key="2">
    <citation type="submission" date="2021-04" db="EMBL/GenBank/DDBJ databases">
        <authorList>
            <person name="Gilroy R."/>
        </authorList>
    </citation>
    <scope>NUCLEOTIDE SEQUENCE</scope>
    <source>
        <strain evidence="3">CHK199-9574</strain>
    </source>
</reference>
<comment type="caution">
    <text evidence="3">The sequence shown here is derived from an EMBL/GenBank/DDBJ whole genome shotgun (WGS) entry which is preliminary data.</text>
</comment>
<dbReference type="EMBL" id="DXCO01000015">
    <property type="protein sequence ID" value="HIY77791.1"/>
    <property type="molecule type" value="Genomic_DNA"/>
</dbReference>
<feature type="transmembrane region" description="Helical" evidence="2">
    <location>
        <begin position="273"/>
        <end position="293"/>
    </location>
</feature>
<evidence type="ECO:0000256" key="2">
    <source>
        <dbReference type="SAM" id="Phobius"/>
    </source>
</evidence>
<keyword evidence="2" id="KW-1133">Transmembrane helix</keyword>
<evidence type="ECO:0000256" key="1">
    <source>
        <dbReference type="SAM" id="MobiDB-lite"/>
    </source>
</evidence>
<feature type="region of interest" description="Disordered" evidence="1">
    <location>
        <begin position="43"/>
        <end position="107"/>
    </location>
</feature>
<keyword evidence="2" id="KW-0472">Membrane</keyword>
<reference evidence="3" key="1">
    <citation type="journal article" date="2021" name="PeerJ">
        <title>Extensive microbial diversity within the chicken gut microbiome revealed by metagenomics and culture.</title>
        <authorList>
            <person name="Gilroy R."/>
            <person name="Ravi A."/>
            <person name="Getino M."/>
            <person name="Pursley I."/>
            <person name="Horton D.L."/>
            <person name="Alikhan N.F."/>
            <person name="Baker D."/>
            <person name="Gharbi K."/>
            <person name="Hall N."/>
            <person name="Watson M."/>
            <person name="Adriaenssens E.M."/>
            <person name="Foster-Nyarko E."/>
            <person name="Jarju S."/>
            <person name="Secka A."/>
            <person name="Antonio M."/>
            <person name="Oren A."/>
            <person name="Chaudhuri R.R."/>
            <person name="La Ragione R."/>
            <person name="Hildebrand F."/>
            <person name="Pallen M.J."/>
        </authorList>
    </citation>
    <scope>NUCLEOTIDE SEQUENCE</scope>
    <source>
        <strain evidence="3">CHK199-9574</strain>
    </source>
</reference>
<proteinExistence type="predicted"/>
<sequence>MKVWFKCYKCGKAFEAEECVRTDVCPHCMSFVELSRAERLAARPNASAPESGNRAASAAPENTASPAAPAGAASSSVAKQSAEEAVPVQNSADAPARGIPPQGAPAEAEADTYDSLYAKAEKMMSFGAWSNAAEFFRQCLAGRENWQARFGLVRAATRELTDLSNFSAVQKDADAAFDKMTAAERLSLGERYVPKLEEKRQSLSRSLKALAAESSAVSFASVQENDLIFTAKSDLSSPQGEKGSGAGFFAVGILCLVIFVIVATMLFSFEPVIGVILLILGIVGGISCVAIGVRKMSLAKRARAARQSVQAVSENARQAESAKLKAQIDAIDYLCGFLKY</sequence>
<name>A0A9D2CG06_9FIRM</name>
<feature type="transmembrane region" description="Helical" evidence="2">
    <location>
        <begin position="246"/>
        <end position="267"/>
    </location>
</feature>
<organism evidence="3 4">
    <name type="scientific">Candidatus Borkfalkia excrementavium</name>
    <dbReference type="NCBI Taxonomy" id="2838505"/>
    <lineage>
        <taxon>Bacteria</taxon>
        <taxon>Bacillati</taxon>
        <taxon>Bacillota</taxon>
        <taxon>Clostridia</taxon>
        <taxon>Christensenellales</taxon>
        <taxon>Christensenellaceae</taxon>
        <taxon>Candidatus Borkfalkia</taxon>
    </lineage>
</organism>
<feature type="compositionally biased region" description="Low complexity" evidence="1">
    <location>
        <begin position="64"/>
        <end position="78"/>
    </location>
</feature>
<evidence type="ECO:0000313" key="3">
    <source>
        <dbReference type="EMBL" id="HIY77791.1"/>
    </source>
</evidence>
<keyword evidence="2" id="KW-0812">Transmembrane</keyword>
<evidence type="ECO:0000313" key="4">
    <source>
        <dbReference type="Proteomes" id="UP000824135"/>
    </source>
</evidence>
<gene>
    <name evidence="3" type="ORF">H9728_01985</name>
</gene>
<dbReference type="Proteomes" id="UP000824135">
    <property type="component" value="Unassembled WGS sequence"/>
</dbReference>
<accession>A0A9D2CG06</accession>
<protein>
    <submittedName>
        <fullName evidence="3">Zinc-ribbon domain-containing protein</fullName>
    </submittedName>
</protein>